<reference evidence="2" key="1">
    <citation type="submission" date="2023-10" db="EMBL/GenBank/DDBJ databases">
        <title>Genome assembly of Pristionchus species.</title>
        <authorList>
            <person name="Yoshida K."/>
            <person name="Sommer R.J."/>
        </authorList>
    </citation>
    <scope>NUCLEOTIDE SEQUENCE</scope>
    <source>
        <strain evidence="2">RS0144</strain>
    </source>
</reference>
<proteinExistence type="predicted"/>
<keyword evidence="1" id="KW-0732">Signal</keyword>
<dbReference type="AlphaFoldDB" id="A0AAV5SWA4"/>
<gene>
    <name evidence="2" type="ORF">PENTCL1PPCAC_5956</name>
</gene>
<feature type="signal peptide" evidence="1">
    <location>
        <begin position="1"/>
        <end position="18"/>
    </location>
</feature>
<dbReference type="Proteomes" id="UP001432027">
    <property type="component" value="Unassembled WGS sequence"/>
</dbReference>
<organism evidence="2 3">
    <name type="scientific">Pristionchus entomophagus</name>
    <dbReference type="NCBI Taxonomy" id="358040"/>
    <lineage>
        <taxon>Eukaryota</taxon>
        <taxon>Metazoa</taxon>
        <taxon>Ecdysozoa</taxon>
        <taxon>Nematoda</taxon>
        <taxon>Chromadorea</taxon>
        <taxon>Rhabditida</taxon>
        <taxon>Rhabditina</taxon>
        <taxon>Diplogasteromorpha</taxon>
        <taxon>Diplogasteroidea</taxon>
        <taxon>Neodiplogasteridae</taxon>
        <taxon>Pristionchus</taxon>
    </lineage>
</organism>
<evidence type="ECO:0000313" key="3">
    <source>
        <dbReference type="Proteomes" id="UP001432027"/>
    </source>
</evidence>
<feature type="chain" id="PRO_5043517883" evidence="1">
    <location>
        <begin position="19"/>
        <end position="222"/>
    </location>
</feature>
<name>A0AAV5SWA4_9BILA</name>
<comment type="caution">
    <text evidence="2">The sequence shown here is derived from an EMBL/GenBank/DDBJ whole genome shotgun (WGS) entry which is preliminary data.</text>
</comment>
<protein>
    <submittedName>
        <fullName evidence="2">Uncharacterized protein</fullName>
    </submittedName>
</protein>
<dbReference type="EMBL" id="BTSX01000002">
    <property type="protein sequence ID" value="GMS83781.1"/>
    <property type="molecule type" value="Genomic_DNA"/>
</dbReference>
<sequence length="222" mass="25564">MILGHFVCSLLLVTVVHCGSLVDKILEDMEFVAVNIGKIREDRDVASVFELADVAVRDLHRTYGIDIYDDDDIFVLHKELVQFHSLEKEKQDEIISGTPSNFKAISRLLKELRKIEKKELAKLKDDDKEMMKDQELFINYAIRGKPLAMIVRNNLGSTVYMKMTPEERKKVTAEKSDRLMKLWTGDEQVMLEEYAKNLGIDPEAFARGEIDMNGNKIEKNEL</sequence>
<keyword evidence="3" id="KW-1185">Reference proteome</keyword>
<accession>A0AAV5SWA4</accession>
<evidence type="ECO:0000313" key="2">
    <source>
        <dbReference type="EMBL" id="GMS83781.1"/>
    </source>
</evidence>
<evidence type="ECO:0000256" key="1">
    <source>
        <dbReference type="SAM" id="SignalP"/>
    </source>
</evidence>